<evidence type="ECO:0008006" key="4">
    <source>
        <dbReference type="Google" id="ProtNLM"/>
    </source>
</evidence>
<evidence type="ECO:0000313" key="3">
    <source>
        <dbReference type="Proteomes" id="UP001213000"/>
    </source>
</evidence>
<gene>
    <name evidence="2" type="ORF">NP233_g6657</name>
</gene>
<feature type="compositionally biased region" description="Basic and acidic residues" evidence="1">
    <location>
        <begin position="784"/>
        <end position="793"/>
    </location>
</feature>
<dbReference type="Proteomes" id="UP001213000">
    <property type="component" value="Unassembled WGS sequence"/>
</dbReference>
<dbReference type="AlphaFoldDB" id="A0AAD5YPT8"/>
<sequence>METKERCEPLSRNSPILFPELVEQIVDLVPDAPTLLSLCLVSRNCANFARRNLYSSVILTIDANDDVSVFRLGHQRIRRWHASVIANHELLRLLLSCTVPCHEEFVDDELLWHQLAEVLRLAPNLKILEIQTPVPLNWFKDILKGDLHLFQLTYLNITSNNITSDSDDSLVQFLARQSKSLHALILIANDATLSSLTPDICSQITSLGGPTSTIRFMLANRPNLKEIMWFPGPFPSANSDVPLQLLESIQSLFVYNMQLPRFGSFPPSLSTLSPYLNDLRLLTLIGGFTLEDLEEISKLPCLETFSVLHSEEQAILPEPLRAGLAHRCFSAIPTLCAVVFLSRPFEIGKEVRAITWRKDKESGEITRDEEQYIPPPDQVPSTRDVREALRMALQRAQLAIAPASPLVPFAEFPPTLIAFRGNCTSHPMEMREHDVLVPNCCPTLLPEVIEQVIDLALEVPTLFSLCLVSRHCANLAQKILYSSVILTLDANDDVSIFRLGHQRARRWHASLTINPRLAQFLISCTITIHDELTESSLWTMLAEILPLASNLKHLMLGHPVPQTWTESLLQGYFPFQLTSLHLFSSNFSTNTYDGALAHFLARQSESLRDLVLFANETTLSSLTPDVCSKVVRIGGWITTIKFLLNDRPNVREIVWSGGDPSSLSDFPLQLLSSIQEFTLTNMRFPWASVFPSLSTFSPYFSDLRTLYLVDSFSREDFDEITKLPRLEALCIYYVEEEMILPEPLKAGLACHFFSAIPALHEISFLNEPFKPGSKKTVVTWLRDQESGETRSVEEQFEPLPDEISRPVYSRRET</sequence>
<organism evidence="2 3">
    <name type="scientific">Leucocoprinus birnbaumii</name>
    <dbReference type="NCBI Taxonomy" id="56174"/>
    <lineage>
        <taxon>Eukaryota</taxon>
        <taxon>Fungi</taxon>
        <taxon>Dikarya</taxon>
        <taxon>Basidiomycota</taxon>
        <taxon>Agaricomycotina</taxon>
        <taxon>Agaricomycetes</taxon>
        <taxon>Agaricomycetidae</taxon>
        <taxon>Agaricales</taxon>
        <taxon>Agaricineae</taxon>
        <taxon>Agaricaceae</taxon>
        <taxon>Leucocoprinus</taxon>
    </lineage>
</organism>
<dbReference type="SUPFAM" id="SSF52047">
    <property type="entry name" value="RNI-like"/>
    <property type="match status" value="2"/>
</dbReference>
<accession>A0AAD5YPT8</accession>
<feature type="region of interest" description="Disordered" evidence="1">
    <location>
        <begin position="784"/>
        <end position="813"/>
    </location>
</feature>
<name>A0AAD5YPT8_9AGAR</name>
<keyword evidence="3" id="KW-1185">Reference proteome</keyword>
<protein>
    <recommendedName>
        <fullName evidence="4">F-box domain-containing protein</fullName>
    </recommendedName>
</protein>
<evidence type="ECO:0000313" key="2">
    <source>
        <dbReference type="EMBL" id="KAJ3566983.1"/>
    </source>
</evidence>
<comment type="caution">
    <text evidence="2">The sequence shown here is derived from an EMBL/GenBank/DDBJ whole genome shotgun (WGS) entry which is preliminary data.</text>
</comment>
<reference evidence="2" key="1">
    <citation type="submission" date="2022-07" db="EMBL/GenBank/DDBJ databases">
        <title>Genome Sequence of Leucocoprinus birnbaumii.</title>
        <authorList>
            <person name="Buettner E."/>
        </authorList>
    </citation>
    <scope>NUCLEOTIDE SEQUENCE</scope>
    <source>
        <strain evidence="2">VT141</strain>
    </source>
</reference>
<proteinExistence type="predicted"/>
<dbReference type="EMBL" id="JANIEX010000445">
    <property type="protein sequence ID" value="KAJ3566983.1"/>
    <property type="molecule type" value="Genomic_DNA"/>
</dbReference>
<evidence type="ECO:0000256" key="1">
    <source>
        <dbReference type="SAM" id="MobiDB-lite"/>
    </source>
</evidence>